<dbReference type="CDD" id="cd01014">
    <property type="entry name" value="nicotinamidase_related"/>
    <property type="match status" value="1"/>
</dbReference>
<evidence type="ECO:0000256" key="2">
    <source>
        <dbReference type="SAM" id="SignalP"/>
    </source>
</evidence>
<comment type="caution">
    <text evidence="4">The sequence shown here is derived from an EMBL/GenBank/DDBJ whole genome shotgun (WGS) entry which is preliminary data.</text>
</comment>
<dbReference type="RefSeq" id="WP_238221834.1">
    <property type="nucleotide sequence ID" value="NZ_BAAADH010000020.1"/>
</dbReference>
<keyword evidence="5" id="KW-1185">Reference proteome</keyword>
<feature type="signal peptide" evidence="2">
    <location>
        <begin position="1"/>
        <end position="18"/>
    </location>
</feature>
<accession>A0ABQ4U774</accession>
<dbReference type="InterPro" id="IPR036380">
    <property type="entry name" value="Isochorismatase-like_sf"/>
</dbReference>
<name>A0ABQ4U774_9HYPH</name>
<evidence type="ECO:0000313" key="5">
    <source>
        <dbReference type="Proteomes" id="UP001055039"/>
    </source>
</evidence>
<dbReference type="InterPro" id="IPR000868">
    <property type="entry name" value="Isochorismatase-like_dom"/>
</dbReference>
<reference evidence="4" key="1">
    <citation type="journal article" date="2021" name="Front. Microbiol.">
        <title>Comprehensive Comparative Genomics and Phenotyping of Methylobacterium Species.</title>
        <authorList>
            <person name="Alessa O."/>
            <person name="Ogura Y."/>
            <person name="Fujitani Y."/>
            <person name="Takami H."/>
            <person name="Hayashi T."/>
            <person name="Sahin N."/>
            <person name="Tani A."/>
        </authorList>
    </citation>
    <scope>NUCLEOTIDE SEQUENCE</scope>
    <source>
        <strain evidence="4">NBRC 15686</strain>
    </source>
</reference>
<feature type="domain" description="Isochorismatase-like" evidence="3">
    <location>
        <begin position="39"/>
        <end position="211"/>
    </location>
</feature>
<protein>
    <submittedName>
        <fullName evidence="4">Peroxyureidoacrylate/ureidoacrylate amidohydrolase RutB</fullName>
    </submittedName>
</protein>
<gene>
    <name evidence="4" type="primary">rutB</name>
    <name evidence="4" type="ORF">LNAOJCKE_0295</name>
</gene>
<evidence type="ECO:0000259" key="3">
    <source>
        <dbReference type="Pfam" id="PF00857"/>
    </source>
</evidence>
<dbReference type="Pfam" id="PF00857">
    <property type="entry name" value="Isochorismatase"/>
    <property type="match status" value="1"/>
</dbReference>
<sequence length="216" mass="22852">MPKLLVAAAILAASTSLAIPRTLLEIAGVEPPPLVPERAALVIIDAQQEYRSGVLPLTAFEPAVAHIVKLREWARARSVPVIHVQHVAKTGSAAFAAGSPGADFVPELAPAPGETVIVKRLPNSFAGTDFDAVLRREGRTSLILTGFMTHMCVEATARAALDHAYTSFVVADATATRDLKMPGGGTLDADEVKRNALAAMADRFGWIIASERLIGR</sequence>
<dbReference type="Proteomes" id="UP001055039">
    <property type="component" value="Unassembled WGS sequence"/>
</dbReference>
<evidence type="ECO:0000256" key="1">
    <source>
        <dbReference type="ARBA" id="ARBA00022801"/>
    </source>
</evidence>
<keyword evidence="1" id="KW-0378">Hydrolase</keyword>
<organism evidence="4 5">
    <name type="scientific">Methylorubrum aminovorans</name>
    <dbReference type="NCBI Taxonomy" id="269069"/>
    <lineage>
        <taxon>Bacteria</taxon>
        <taxon>Pseudomonadati</taxon>
        <taxon>Pseudomonadota</taxon>
        <taxon>Alphaproteobacteria</taxon>
        <taxon>Hyphomicrobiales</taxon>
        <taxon>Methylobacteriaceae</taxon>
        <taxon>Methylorubrum</taxon>
    </lineage>
</organism>
<dbReference type="SUPFAM" id="SSF52499">
    <property type="entry name" value="Isochorismatase-like hydrolases"/>
    <property type="match status" value="1"/>
</dbReference>
<dbReference type="PANTHER" id="PTHR43540:SF15">
    <property type="entry name" value="BLR5631 PROTEIN"/>
    <property type="match status" value="1"/>
</dbReference>
<dbReference type="EMBL" id="BPRC01000001">
    <property type="protein sequence ID" value="GJE63103.1"/>
    <property type="molecule type" value="Genomic_DNA"/>
</dbReference>
<keyword evidence="2" id="KW-0732">Signal</keyword>
<dbReference type="Gene3D" id="3.40.50.850">
    <property type="entry name" value="Isochorismatase-like"/>
    <property type="match status" value="1"/>
</dbReference>
<reference evidence="4" key="2">
    <citation type="submission" date="2021-08" db="EMBL/GenBank/DDBJ databases">
        <authorList>
            <person name="Tani A."/>
            <person name="Ola A."/>
            <person name="Ogura Y."/>
            <person name="Katsura K."/>
            <person name="Hayashi T."/>
        </authorList>
    </citation>
    <scope>NUCLEOTIDE SEQUENCE</scope>
    <source>
        <strain evidence="4">NBRC 15686</strain>
    </source>
</reference>
<proteinExistence type="predicted"/>
<dbReference type="InterPro" id="IPR050272">
    <property type="entry name" value="Isochorismatase-like_hydrls"/>
</dbReference>
<evidence type="ECO:0000313" key="4">
    <source>
        <dbReference type="EMBL" id="GJE63103.1"/>
    </source>
</evidence>
<feature type="chain" id="PRO_5045827360" evidence="2">
    <location>
        <begin position="19"/>
        <end position="216"/>
    </location>
</feature>
<dbReference type="PANTHER" id="PTHR43540">
    <property type="entry name" value="PEROXYUREIDOACRYLATE/UREIDOACRYLATE AMIDOHYDROLASE-RELATED"/>
    <property type="match status" value="1"/>
</dbReference>